<dbReference type="InterPro" id="IPR001253">
    <property type="entry name" value="TIF_eIF-1A"/>
</dbReference>
<proteinExistence type="inferred from homology"/>
<feature type="domain" description="S1-like" evidence="5">
    <location>
        <begin position="13"/>
        <end position="104"/>
    </location>
</feature>
<dbReference type="InterPro" id="IPR039294">
    <property type="entry name" value="EIF1AD"/>
</dbReference>
<feature type="compositionally biased region" description="Acidic residues" evidence="4">
    <location>
        <begin position="152"/>
        <end position="164"/>
    </location>
</feature>
<dbReference type="GO" id="GO:0005634">
    <property type="term" value="C:nucleus"/>
    <property type="evidence" value="ECO:0007669"/>
    <property type="project" value="TreeGrafter"/>
</dbReference>
<evidence type="ECO:0000256" key="4">
    <source>
        <dbReference type="SAM" id="MobiDB-lite"/>
    </source>
</evidence>
<reference evidence="6 7" key="1">
    <citation type="journal article" date="2023" name="BMC Biotechnol.">
        <title>Vitis rotundifolia cv Carlos genome sequencing.</title>
        <authorList>
            <person name="Huff M."/>
            <person name="Hulse-Kemp A."/>
            <person name="Scheffler B."/>
            <person name="Youngblood R."/>
            <person name="Simpson S."/>
            <person name="Babiker E."/>
            <person name="Staton M."/>
        </authorList>
    </citation>
    <scope>NUCLEOTIDE SEQUENCE [LARGE SCALE GENOMIC DNA]</scope>
    <source>
        <tissue evidence="6">Leaf</tissue>
    </source>
</reference>
<keyword evidence="3" id="KW-0648">Protein biosynthesis</keyword>
<protein>
    <recommendedName>
        <fullName evidence="5">S1-like domain-containing protein</fullName>
    </recommendedName>
</protein>
<dbReference type="SMART" id="SM00652">
    <property type="entry name" value="eIF1a"/>
    <property type="match status" value="1"/>
</dbReference>
<evidence type="ECO:0000256" key="1">
    <source>
        <dbReference type="ARBA" id="ARBA00007340"/>
    </source>
</evidence>
<keyword evidence="3" id="KW-0396">Initiation factor</keyword>
<accession>A0AA38Z0C2</accession>
<dbReference type="Proteomes" id="UP001168098">
    <property type="component" value="Unassembled WGS sequence"/>
</dbReference>
<evidence type="ECO:0000313" key="7">
    <source>
        <dbReference type="Proteomes" id="UP001168098"/>
    </source>
</evidence>
<dbReference type="SUPFAM" id="SSF50249">
    <property type="entry name" value="Nucleic acid-binding proteins"/>
    <property type="match status" value="1"/>
</dbReference>
<dbReference type="GO" id="GO:0003723">
    <property type="term" value="F:RNA binding"/>
    <property type="evidence" value="ECO:0007669"/>
    <property type="project" value="UniProtKB-KW"/>
</dbReference>
<dbReference type="InterPro" id="IPR006196">
    <property type="entry name" value="RNA-binding_domain_S1_IF1"/>
</dbReference>
<feature type="region of interest" description="Disordered" evidence="4">
    <location>
        <begin position="117"/>
        <end position="192"/>
    </location>
</feature>
<keyword evidence="7" id="KW-1185">Reference proteome</keyword>
<evidence type="ECO:0000256" key="3">
    <source>
        <dbReference type="PROSITE-ProRule" id="PRU00181"/>
    </source>
</evidence>
<feature type="compositionally biased region" description="Polar residues" evidence="4">
    <location>
        <begin position="117"/>
        <end position="130"/>
    </location>
</feature>
<keyword evidence="2" id="KW-0694">RNA-binding</keyword>
<dbReference type="PANTHER" id="PTHR21641">
    <property type="entry name" value="TRANSLATION INITIATION FACTOR-RELATED"/>
    <property type="match status" value="1"/>
</dbReference>
<dbReference type="GO" id="GO:0003743">
    <property type="term" value="F:translation initiation factor activity"/>
    <property type="evidence" value="ECO:0007669"/>
    <property type="project" value="UniProtKB-UniRule"/>
</dbReference>
<evidence type="ECO:0000259" key="5">
    <source>
        <dbReference type="PROSITE" id="PS50832"/>
    </source>
</evidence>
<dbReference type="AlphaFoldDB" id="A0AA38Z0C2"/>
<name>A0AA38Z0C2_VITRO</name>
<dbReference type="PANTHER" id="PTHR21641:SF0">
    <property type="entry name" value="RNA-BINDING PROTEIN EIF1AD-RELATED"/>
    <property type="match status" value="1"/>
</dbReference>
<evidence type="ECO:0000313" key="6">
    <source>
        <dbReference type="EMBL" id="KAJ9680016.1"/>
    </source>
</evidence>
<gene>
    <name evidence="6" type="ORF">PVL29_021786</name>
</gene>
<comment type="caution">
    <text evidence="6">The sequence shown here is derived from an EMBL/GenBank/DDBJ whole genome shotgun (WGS) entry which is preliminary data.</text>
</comment>
<dbReference type="Gene3D" id="2.40.50.140">
    <property type="entry name" value="Nucleic acid-binding proteins"/>
    <property type="match status" value="1"/>
</dbReference>
<feature type="compositionally biased region" description="Basic and acidic residues" evidence="4">
    <location>
        <begin position="131"/>
        <end position="141"/>
    </location>
</feature>
<comment type="similarity">
    <text evidence="1">Belongs to the EIF1AD family.</text>
</comment>
<dbReference type="Pfam" id="PF01176">
    <property type="entry name" value="eIF-1a"/>
    <property type="match status" value="1"/>
</dbReference>
<sequence length="192" mass="21353">MKGGRKNLKRAAEEQTLTLQEGQSIMQVVSLRGSNLIEVMDARGENSLALFPAKFQKSMWIKKGSFVVVDESGREKAMESGSKVACIVSQVLFYERVRVLQKSKEWPEIFKSTLLHDSNGTSLHSNTSQQEEFKSTARHDSNGNLHCSTSQQEEDESNSSDDDGLPPLEANMNRIRPLELQSDAVSDSDSDS</sequence>
<organism evidence="6 7">
    <name type="scientific">Vitis rotundifolia</name>
    <name type="common">Muscadine grape</name>
    <dbReference type="NCBI Taxonomy" id="103349"/>
    <lineage>
        <taxon>Eukaryota</taxon>
        <taxon>Viridiplantae</taxon>
        <taxon>Streptophyta</taxon>
        <taxon>Embryophyta</taxon>
        <taxon>Tracheophyta</taxon>
        <taxon>Spermatophyta</taxon>
        <taxon>Magnoliopsida</taxon>
        <taxon>eudicotyledons</taxon>
        <taxon>Gunneridae</taxon>
        <taxon>Pentapetalae</taxon>
        <taxon>rosids</taxon>
        <taxon>Vitales</taxon>
        <taxon>Vitaceae</taxon>
        <taxon>Viteae</taxon>
        <taxon>Vitis</taxon>
    </lineage>
</organism>
<evidence type="ECO:0000256" key="2">
    <source>
        <dbReference type="ARBA" id="ARBA00022884"/>
    </source>
</evidence>
<dbReference type="EMBL" id="JARBHA010000016">
    <property type="protein sequence ID" value="KAJ9680016.1"/>
    <property type="molecule type" value="Genomic_DNA"/>
</dbReference>
<dbReference type="InterPro" id="IPR012340">
    <property type="entry name" value="NA-bd_OB-fold"/>
</dbReference>
<dbReference type="PROSITE" id="PS50832">
    <property type="entry name" value="S1_IF1_TYPE"/>
    <property type="match status" value="1"/>
</dbReference>